<dbReference type="SUPFAM" id="SSF69318">
    <property type="entry name" value="Integrin alpha N-terminal domain"/>
    <property type="match status" value="2"/>
</dbReference>
<keyword evidence="3" id="KW-1133">Transmembrane helix</keyword>
<feature type="transmembrane region" description="Helical" evidence="3">
    <location>
        <begin position="84"/>
        <end position="101"/>
    </location>
</feature>
<protein>
    <recommendedName>
        <fullName evidence="5">ASPIC/UnbV domain-containing protein</fullName>
    </recommendedName>
</protein>
<dbReference type="PANTHER" id="PTHR46580">
    <property type="entry name" value="SENSOR KINASE-RELATED"/>
    <property type="match status" value="1"/>
</dbReference>
<evidence type="ECO:0008006" key="5">
    <source>
        <dbReference type="Google" id="ProtNLM"/>
    </source>
</evidence>
<feature type="transmembrane region" description="Helical" evidence="3">
    <location>
        <begin position="55"/>
        <end position="72"/>
    </location>
</feature>
<keyword evidence="1" id="KW-0732">Signal</keyword>
<organism evidence="4">
    <name type="scientific">viral metagenome</name>
    <dbReference type="NCBI Taxonomy" id="1070528"/>
    <lineage>
        <taxon>unclassified sequences</taxon>
        <taxon>metagenomes</taxon>
        <taxon>organismal metagenomes</taxon>
    </lineage>
</organism>
<evidence type="ECO:0000256" key="2">
    <source>
        <dbReference type="SAM" id="MobiDB-lite"/>
    </source>
</evidence>
<dbReference type="Gene3D" id="2.130.10.130">
    <property type="entry name" value="Integrin alpha, N-terminal"/>
    <property type="match status" value="1"/>
</dbReference>
<evidence type="ECO:0000256" key="1">
    <source>
        <dbReference type="ARBA" id="ARBA00022729"/>
    </source>
</evidence>
<feature type="compositionally biased region" description="Acidic residues" evidence="2">
    <location>
        <begin position="19"/>
        <end position="31"/>
    </location>
</feature>
<name>A0A6C0ISW7_9ZZZZ</name>
<evidence type="ECO:0000313" key="4">
    <source>
        <dbReference type="EMBL" id="QHT96122.1"/>
    </source>
</evidence>
<dbReference type="EMBL" id="MN740254">
    <property type="protein sequence ID" value="QHT96122.1"/>
    <property type="molecule type" value="Genomic_DNA"/>
</dbReference>
<keyword evidence="3" id="KW-0812">Transmembrane</keyword>
<dbReference type="InterPro" id="IPR013517">
    <property type="entry name" value="FG-GAP"/>
</dbReference>
<accession>A0A6C0ISW7</accession>
<keyword evidence="3" id="KW-0472">Membrane</keyword>
<dbReference type="PANTHER" id="PTHR46580:SF4">
    <property type="entry name" value="ATP_GTP-BINDING PROTEIN"/>
    <property type="match status" value="1"/>
</dbReference>
<feature type="region of interest" description="Disordered" evidence="2">
    <location>
        <begin position="1"/>
        <end position="37"/>
    </location>
</feature>
<proteinExistence type="predicted"/>
<dbReference type="AlphaFoldDB" id="A0A6C0ISW7"/>
<feature type="compositionally biased region" description="Basic and acidic residues" evidence="2">
    <location>
        <begin position="1"/>
        <end position="18"/>
    </location>
</feature>
<dbReference type="InterPro" id="IPR028994">
    <property type="entry name" value="Integrin_alpha_N"/>
</dbReference>
<sequence length="610" mass="69498">MNKTSKNREEQTKSKNEENSNEENSNEENSNEENKNEDQIMVSNPMFAKSIFENFGYIFVGILLSIYVYYFVKDNNDYTNKQKIMYSILPFIISIISFYTSNAPDPIYDYTKSIIMPKNKSVKSNYIPTHKKGWGFSGSATININGMNHIFVGGGDFQNDALLLYDNNKKQFVDMIGKTNLIRGKKTSTYCAVSFDINNDGKDDLIVGREDGVMLYINKGGYIFEKQILVGPLDKLPFSITVGDYNNDGLTDMYISYFTHIYKYRGSVFNDIKHGRKNILLKNISSGNKIKFIDVTKETNAGGLQLNTFTSAFVDLNKSGWLDLVLAHDSGEVEILMNHKGKFKNKFTHIGKGNWMGLAIGDINNDGYPDLFLTNIGKDTKKNKLSLGDIKKNQKQDFKHVLLINKKNYNFVEKSSEMGIDGNGFGWGAIFADTNMNGNMDLLFAQNTVLFPQHHIFPQPSYLYQNINGKFERSFDYNNSYFGQTPMYVDINQDGIKDVLWINMSGPVNAYINKNYLNNNYVTVRLQKNRKFANAKIVLDSGTKKFYKENLIGGMGFGSDDNDGNILFGLGKLKSIKNIKIYTMDKRIYQLNNPKINKIYTTNDFTLLDI</sequence>
<reference evidence="4" key="1">
    <citation type="journal article" date="2020" name="Nature">
        <title>Giant virus diversity and host interactions through global metagenomics.</title>
        <authorList>
            <person name="Schulz F."/>
            <person name="Roux S."/>
            <person name="Paez-Espino D."/>
            <person name="Jungbluth S."/>
            <person name="Walsh D.A."/>
            <person name="Denef V.J."/>
            <person name="McMahon K.D."/>
            <person name="Konstantinidis K.T."/>
            <person name="Eloe-Fadrosh E.A."/>
            <person name="Kyrpides N.C."/>
            <person name="Woyke T."/>
        </authorList>
    </citation>
    <scope>NUCLEOTIDE SEQUENCE</scope>
    <source>
        <strain evidence="4">GVMAG-M-3300024302-11</strain>
    </source>
</reference>
<dbReference type="Pfam" id="PF13517">
    <property type="entry name" value="FG-GAP_3"/>
    <property type="match status" value="2"/>
</dbReference>
<evidence type="ECO:0000256" key="3">
    <source>
        <dbReference type="SAM" id="Phobius"/>
    </source>
</evidence>